<keyword evidence="2" id="KW-1185">Reference proteome</keyword>
<comment type="caution">
    <text evidence="1">The sequence shown here is derived from an EMBL/GenBank/DDBJ whole genome shotgun (WGS) entry which is preliminary data.</text>
</comment>
<organism evidence="1 2">
    <name type="scientific">Aurantiacibacter flavus</name>
    <dbReference type="NCBI Taxonomy" id="3145232"/>
    <lineage>
        <taxon>Bacteria</taxon>
        <taxon>Pseudomonadati</taxon>
        <taxon>Pseudomonadota</taxon>
        <taxon>Alphaproteobacteria</taxon>
        <taxon>Sphingomonadales</taxon>
        <taxon>Erythrobacteraceae</taxon>
        <taxon>Aurantiacibacter</taxon>
    </lineage>
</organism>
<proteinExistence type="predicted"/>
<accession>A0ABV0CT27</accession>
<evidence type="ECO:0000313" key="1">
    <source>
        <dbReference type="EMBL" id="MEN7536029.1"/>
    </source>
</evidence>
<sequence length="73" mass="7890">MGEVLTYKVNGTDRESGQASSLEFDGSDPAGAIGAAIRSFGPGEFLLSADNGRNWRVHVAADHSWWLEPFSHL</sequence>
<evidence type="ECO:0000313" key="2">
    <source>
        <dbReference type="Proteomes" id="UP001484535"/>
    </source>
</evidence>
<gene>
    <name evidence="1" type="ORF">ABDJ38_02440</name>
</gene>
<dbReference type="RefSeq" id="WP_346783486.1">
    <property type="nucleotide sequence ID" value="NZ_JBDLBR010000001.1"/>
</dbReference>
<dbReference type="EMBL" id="JBDLBR010000001">
    <property type="protein sequence ID" value="MEN7536029.1"/>
    <property type="molecule type" value="Genomic_DNA"/>
</dbReference>
<name>A0ABV0CT27_9SPHN</name>
<reference evidence="1 2" key="1">
    <citation type="submission" date="2024-05" db="EMBL/GenBank/DDBJ databases">
        <authorList>
            <person name="Park S."/>
        </authorList>
    </citation>
    <scope>NUCLEOTIDE SEQUENCE [LARGE SCALE GENOMIC DNA]</scope>
    <source>
        <strain evidence="1 2">DGU5</strain>
    </source>
</reference>
<dbReference type="Proteomes" id="UP001484535">
    <property type="component" value="Unassembled WGS sequence"/>
</dbReference>
<protein>
    <submittedName>
        <fullName evidence="1">Uncharacterized protein</fullName>
    </submittedName>
</protein>